<dbReference type="InterPro" id="IPR000515">
    <property type="entry name" value="MetI-like"/>
</dbReference>
<reference evidence="11" key="2">
    <citation type="journal article" date="2021" name="PeerJ">
        <title>Extensive microbial diversity within the chicken gut microbiome revealed by metagenomics and culture.</title>
        <authorList>
            <person name="Gilroy R."/>
            <person name="Ravi A."/>
            <person name="Getino M."/>
            <person name="Pursley I."/>
            <person name="Horton D.L."/>
            <person name="Alikhan N.F."/>
            <person name="Baker D."/>
            <person name="Gharbi K."/>
            <person name="Hall N."/>
            <person name="Watson M."/>
            <person name="Adriaenssens E.M."/>
            <person name="Foster-Nyarko E."/>
            <person name="Jarju S."/>
            <person name="Secka A."/>
            <person name="Antonio M."/>
            <person name="Oren A."/>
            <person name="Chaudhuri R.R."/>
            <person name="La Ragione R."/>
            <person name="Hildebrand F."/>
            <person name="Pallen M.J."/>
        </authorList>
    </citation>
    <scope>NUCLEOTIDE SEQUENCE</scope>
    <source>
        <strain evidence="11">CHK176-6737</strain>
    </source>
</reference>
<evidence type="ECO:0000256" key="9">
    <source>
        <dbReference type="RuleBase" id="RU363032"/>
    </source>
</evidence>
<dbReference type="SUPFAM" id="SSF161098">
    <property type="entry name" value="MetI-like"/>
    <property type="match status" value="1"/>
</dbReference>
<keyword evidence="8 9" id="KW-0472">Membrane</keyword>
<dbReference type="GO" id="GO:0022857">
    <property type="term" value="F:transmembrane transporter activity"/>
    <property type="evidence" value="ECO:0007669"/>
    <property type="project" value="InterPro"/>
</dbReference>
<feature type="domain" description="ABC transmembrane type-1" evidence="10">
    <location>
        <begin position="28"/>
        <end position="222"/>
    </location>
</feature>
<dbReference type="NCBIfam" id="TIGR01726">
    <property type="entry name" value="HEQRo_perm_3TM"/>
    <property type="match status" value="1"/>
</dbReference>
<evidence type="ECO:0000313" key="12">
    <source>
        <dbReference type="Proteomes" id="UP000824125"/>
    </source>
</evidence>
<dbReference type="PANTHER" id="PTHR30614:SF20">
    <property type="entry name" value="GLUTAMINE TRANSPORT SYSTEM PERMEASE PROTEIN GLNP"/>
    <property type="match status" value="1"/>
</dbReference>
<evidence type="ECO:0000256" key="3">
    <source>
        <dbReference type="ARBA" id="ARBA00022448"/>
    </source>
</evidence>
<organism evidence="11 12">
    <name type="scientific">Candidatus Scybalenecus merdavium</name>
    <dbReference type="NCBI Taxonomy" id="2840939"/>
    <lineage>
        <taxon>Bacteria</taxon>
        <taxon>Bacillati</taxon>
        <taxon>Bacillota</taxon>
        <taxon>Clostridia</taxon>
        <taxon>Eubacteriales</taxon>
        <taxon>Oscillospiraceae</taxon>
        <taxon>Oscillospiraceae incertae sedis</taxon>
        <taxon>Candidatus Scybalenecus</taxon>
    </lineage>
</organism>
<comment type="subcellular location">
    <subcellularLocation>
        <location evidence="1 9">Cell membrane</location>
        <topology evidence="1 9">Multi-pass membrane protein</topology>
    </subcellularLocation>
</comment>
<accession>A0A9D1SNB9</accession>
<comment type="similarity">
    <text evidence="2">Belongs to the binding-protein-dependent transport system permease family. HisMQ subfamily.</text>
</comment>
<dbReference type="PANTHER" id="PTHR30614">
    <property type="entry name" value="MEMBRANE COMPONENT OF AMINO ACID ABC TRANSPORTER"/>
    <property type="match status" value="1"/>
</dbReference>
<dbReference type="Proteomes" id="UP000824125">
    <property type="component" value="Unassembled WGS sequence"/>
</dbReference>
<feature type="transmembrane region" description="Helical" evidence="9">
    <location>
        <begin position="64"/>
        <end position="92"/>
    </location>
</feature>
<keyword evidence="7 9" id="KW-1133">Transmembrane helix</keyword>
<feature type="transmembrane region" description="Helical" evidence="9">
    <location>
        <begin position="32"/>
        <end position="52"/>
    </location>
</feature>
<dbReference type="EMBL" id="DVNM01000016">
    <property type="protein sequence ID" value="HIU68959.1"/>
    <property type="molecule type" value="Genomic_DNA"/>
</dbReference>
<dbReference type="CDD" id="cd06261">
    <property type="entry name" value="TM_PBP2"/>
    <property type="match status" value="1"/>
</dbReference>
<protein>
    <submittedName>
        <fullName evidence="11">Amino acid ABC transporter permease</fullName>
    </submittedName>
</protein>
<keyword evidence="3 9" id="KW-0813">Transport</keyword>
<dbReference type="Pfam" id="PF00528">
    <property type="entry name" value="BPD_transp_1"/>
    <property type="match status" value="1"/>
</dbReference>
<evidence type="ECO:0000259" key="10">
    <source>
        <dbReference type="PROSITE" id="PS50928"/>
    </source>
</evidence>
<evidence type="ECO:0000256" key="1">
    <source>
        <dbReference type="ARBA" id="ARBA00004651"/>
    </source>
</evidence>
<feature type="transmembrane region" description="Helical" evidence="9">
    <location>
        <begin position="201"/>
        <end position="222"/>
    </location>
</feature>
<evidence type="ECO:0000256" key="8">
    <source>
        <dbReference type="ARBA" id="ARBA00023136"/>
    </source>
</evidence>
<comment type="caution">
    <text evidence="11">The sequence shown here is derived from an EMBL/GenBank/DDBJ whole genome shotgun (WGS) entry which is preliminary data.</text>
</comment>
<sequence length="236" mass="25709">MENFGQKVDQFVDVMLNRGGLEQMGVGLRNTMVIAVVGLLIGILIGLIIATVRVMPHNNGFTKALNGIAGFYVGLFRGTPMVVQLLVFYYVLLPLFGVRMDSVSVAAIVFGLNSGAYVSEIMRAGIQSVDPGQMEGGRAIGLSYGTTMVKIVIPQAIKNILPTLGNEFISLIKETSVVSFIGAIDLYKVFNLIGSNSYEFMVPYLSMAVIYIVIVLIITLLIKLMERSLRKSDKSM</sequence>
<dbReference type="InterPro" id="IPR043429">
    <property type="entry name" value="ArtM/GltK/GlnP/TcyL/YhdX-like"/>
</dbReference>
<proteinExistence type="inferred from homology"/>
<reference evidence="11" key="1">
    <citation type="submission" date="2020-10" db="EMBL/GenBank/DDBJ databases">
        <authorList>
            <person name="Gilroy R."/>
        </authorList>
    </citation>
    <scope>NUCLEOTIDE SEQUENCE</scope>
    <source>
        <strain evidence="11">CHK176-6737</strain>
    </source>
</reference>
<dbReference type="AlphaFoldDB" id="A0A9D1SNB9"/>
<dbReference type="Gene3D" id="1.10.3720.10">
    <property type="entry name" value="MetI-like"/>
    <property type="match status" value="1"/>
</dbReference>
<evidence type="ECO:0000256" key="6">
    <source>
        <dbReference type="ARBA" id="ARBA00022970"/>
    </source>
</evidence>
<dbReference type="PROSITE" id="PS50928">
    <property type="entry name" value="ABC_TM1"/>
    <property type="match status" value="1"/>
</dbReference>
<dbReference type="InterPro" id="IPR010065">
    <property type="entry name" value="AA_ABC_transptr_permease_3TM"/>
</dbReference>
<dbReference type="InterPro" id="IPR035906">
    <property type="entry name" value="MetI-like_sf"/>
</dbReference>
<dbReference type="GO" id="GO:0006865">
    <property type="term" value="P:amino acid transport"/>
    <property type="evidence" value="ECO:0007669"/>
    <property type="project" value="UniProtKB-KW"/>
</dbReference>
<dbReference type="GO" id="GO:0043190">
    <property type="term" value="C:ATP-binding cassette (ABC) transporter complex"/>
    <property type="evidence" value="ECO:0007669"/>
    <property type="project" value="InterPro"/>
</dbReference>
<gene>
    <name evidence="11" type="ORF">IAD23_03250</name>
</gene>
<evidence type="ECO:0000256" key="4">
    <source>
        <dbReference type="ARBA" id="ARBA00022475"/>
    </source>
</evidence>
<evidence type="ECO:0000256" key="5">
    <source>
        <dbReference type="ARBA" id="ARBA00022692"/>
    </source>
</evidence>
<evidence type="ECO:0000256" key="7">
    <source>
        <dbReference type="ARBA" id="ARBA00022989"/>
    </source>
</evidence>
<keyword evidence="6" id="KW-0029">Amino-acid transport</keyword>
<evidence type="ECO:0000256" key="2">
    <source>
        <dbReference type="ARBA" id="ARBA00010072"/>
    </source>
</evidence>
<name>A0A9D1SNB9_9FIRM</name>
<evidence type="ECO:0000313" key="11">
    <source>
        <dbReference type="EMBL" id="HIU68959.1"/>
    </source>
</evidence>
<keyword evidence="5 9" id="KW-0812">Transmembrane</keyword>
<keyword evidence="4" id="KW-1003">Cell membrane</keyword>